<evidence type="ECO:0000313" key="3">
    <source>
        <dbReference type="Proteomes" id="UP000703295"/>
    </source>
</evidence>
<evidence type="ECO:0008006" key="4">
    <source>
        <dbReference type="Google" id="ProtNLM"/>
    </source>
</evidence>
<organism evidence="2 3">
    <name type="scientific">Bacteroides mediterraneensis</name>
    <dbReference type="NCBI Taxonomy" id="1841856"/>
    <lineage>
        <taxon>Bacteria</taxon>
        <taxon>Pseudomonadati</taxon>
        <taxon>Bacteroidota</taxon>
        <taxon>Bacteroidia</taxon>
        <taxon>Bacteroidales</taxon>
        <taxon>Bacteroidaceae</taxon>
        <taxon>Bacteroides</taxon>
    </lineage>
</organism>
<accession>A0ABS2EXQ3</accession>
<evidence type="ECO:0000313" key="2">
    <source>
        <dbReference type="EMBL" id="MBM6759098.1"/>
    </source>
</evidence>
<proteinExistence type="predicted"/>
<dbReference type="PROSITE" id="PS51257">
    <property type="entry name" value="PROKAR_LIPOPROTEIN"/>
    <property type="match status" value="1"/>
</dbReference>
<reference evidence="2 3" key="1">
    <citation type="journal article" date="2021" name="Sci. Rep.">
        <title>The distribution of antibiotic resistance genes in chicken gut microbiota commensals.</title>
        <authorList>
            <person name="Juricova H."/>
            <person name="Matiasovicova J."/>
            <person name="Kubasova T."/>
            <person name="Cejkova D."/>
            <person name="Rychlik I."/>
        </authorList>
    </citation>
    <scope>NUCLEOTIDE SEQUENCE [LARGE SCALE GENOMIC DNA]</scope>
    <source>
        <strain evidence="2 3">An801</strain>
    </source>
</reference>
<keyword evidence="1" id="KW-0732">Signal</keyword>
<name>A0ABS2EXQ3_9BACE</name>
<dbReference type="EMBL" id="JACJJW010000028">
    <property type="protein sequence ID" value="MBM6759098.1"/>
    <property type="molecule type" value="Genomic_DNA"/>
</dbReference>
<keyword evidence="3" id="KW-1185">Reference proteome</keyword>
<protein>
    <recommendedName>
        <fullName evidence="4">Lipocalin-like domain-containing protein</fullName>
    </recommendedName>
</protein>
<gene>
    <name evidence="2" type="ORF">H6A31_10480</name>
</gene>
<evidence type="ECO:0000256" key="1">
    <source>
        <dbReference type="SAM" id="SignalP"/>
    </source>
</evidence>
<dbReference type="Proteomes" id="UP000703295">
    <property type="component" value="Unassembled WGS sequence"/>
</dbReference>
<dbReference type="RefSeq" id="WP_204476265.1">
    <property type="nucleotide sequence ID" value="NZ_JACJJW010000028.1"/>
</dbReference>
<sequence length="137" mass="14926">MKKLKNVWLFLSLVLMVAGLASCSTEDPTGVEVSREDIIGTWKVTANDWSDSEGDSGRNDHVGMTLTLNSDGTTAFQGYHYQWTLGNQGVLTVSGAGNLNVRVTILSLENGVLQATYSYGSSSEAYEVEGNYTFQRM</sequence>
<feature type="chain" id="PRO_5047171767" description="Lipocalin-like domain-containing protein" evidence="1">
    <location>
        <begin position="24"/>
        <end position="137"/>
    </location>
</feature>
<feature type="signal peptide" evidence="1">
    <location>
        <begin position="1"/>
        <end position="23"/>
    </location>
</feature>
<comment type="caution">
    <text evidence="2">The sequence shown here is derived from an EMBL/GenBank/DDBJ whole genome shotgun (WGS) entry which is preliminary data.</text>
</comment>